<feature type="transmembrane region" description="Helical" evidence="7">
    <location>
        <begin position="165"/>
        <end position="188"/>
    </location>
</feature>
<feature type="region of interest" description="Disordered" evidence="6">
    <location>
        <begin position="775"/>
        <end position="798"/>
    </location>
</feature>
<evidence type="ECO:0000256" key="2">
    <source>
        <dbReference type="ARBA" id="ARBA00022475"/>
    </source>
</evidence>
<keyword evidence="5 7" id="KW-0472">Membrane</keyword>
<dbReference type="KEGG" id="knv:Pan216_29570"/>
<keyword evidence="4 7" id="KW-1133">Transmembrane helix</keyword>
<comment type="subcellular location">
    <subcellularLocation>
        <location evidence="1">Cell membrane</location>
        <topology evidence="1">Multi-pass membrane protein</topology>
    </subcellularLocation>
</comment>
<feature type="transmembrane region" description="Helical" evidence="7">
    <location>
        <begin position="107"/>
        <end position="127"/>
    </location>
</feature>
<feature type="transmembrane region" description="Helical" evidence="7">
    <location>
        <begin position="209"/>
        <end position="232"/>
    </location>
</feature>
<proteinExistence type="predicted"/>
<dbReference type="Pfam" id="PF23357">
    <property type="entry name" value="DUF7088"/>
    <property type="match status" value="1"/>
</dbReference>
<keyword evidence="11" id="KW-1185">Reference proteome</keyword>
<evidence type="ECO:0000256" key="7">
    <source>
        <dbReference type="SAM" id="Phobius"/>
    </source>
</evidence>
<name>A0A518B532_9BACT</name>
<reference evidence="10 11" key="1">
    <citation type="submission" date="2019-02" db="EMBL/GenBank/DDBJ databases">
        <title>Deep-cultivation of Planctomycetes and their phenomic and genomic characterization uncovers novel biology.</title>
        <authorList>
            <person name="Wiegand S."/>
            <person name="Jogler M."/>
            <person name="Boedeker C."/>
            <person name="Pinto D."/>
            <person name="Vollmers J."/>
            <person name="Rivas-Marin E."/>
            <person name="Kohn T."/>
            <person name="Peeters S.H."/>
            <person name="Heuer A."/>
            <person name="Rast P."/>
            <person name="Oberbeckmann S."/>
            <person name="Bunk B."/>
            <person name="Jeske O."/>
            <person name="Meyerdierks A."/>
            <person name="Storesund J.E."/>
            <person name="Kallscheuer N."/>
            <person name="Luecker S."/>
            <person name="Lage O.M."/>
            <person name="Pohl T."/>
            <person name="Merkel B.J."/>
            <person name="Hornburger P."/>
            <person name="Mueller R.-W."/>
            <person name="Bruemmer F."/>
            <person name="Labrenz M."/>
            <person name="Spormann A.M."/>
            <person name="Op den Camp H."/>
            <person name="Overmann J."/>
            <person name="Amann R."/>
            <person name="Jetten M.S.M."/>
            <person name="Mascher T."/>
            <person name="Medema M.H."/>
            <person name="Devos D.P."/>
            <person name="Kaster A.-K."/>
            <person name="Ovreas L."/>
            <person name="Rohde M."/>
            <person name="Galperin M.Y."/>
            <person name="Jogler C."/>
        </authorList>
    </citation>
    <scope>NUCLEOTIDE SEQUENCE [LARGE SCALE GENOMIC DNA]</scope>
    <source>
        <strain evidence="10 11">Pan216</strain>
    </source>
</reference>
<feature type="transmembrane region" description="Helical" evidence="7">
    <location>
        <begin position="59"/>
        <end position="77"/>
    </location>
</feature>
<dbReference type="RefSeq" id="WP_145258594.1">
    <property type="nucleotide sequence ID" value="NZ_CP036279.1"/>
</dbReference>
<dbReference type="OrthoDB" id="9794512at2"/>
<dbReference type="AlphaFoldDB" id="A0A518B532"/>
<dbReference type="InterPro" id="IPR051449">
    <property type="entry name" value="ABC-2_transporter_component"/>
</dbReference>
<keyword evidence="2" id="KW-1003">Cell membrane</keyword>
<evidence type="ECO:0000256" key="5">
    <source>
        <dbReference type="ARBA" id="ARBA00023136"/>
    </source>
</evidence>
<feature type="compositionally biased region" description="Basic and acidic residues" evidence="6">
    <location>
        <begin position="776"/>
        <end position="798"/>
    </location>
</feature>
<dbReference type="InterPro" id="IPR019196">
    <property type="entry name" value="ABC_transp_unknown"/>
</dbReference>
<dbReference type="PANTHER" id="PTHR30294:SF29">
    <property type="entry name" value="MULTIDRUG ABC TRANSPORTER PERMEASE YBHS-RELATED"/>
    <property type="match status" value="1"/>
</dbReference>
<dbReference type="GO" id="GO:0140359">
    <property type="term" value="F:ABC-type transporter activity"/>
    <property type="evidence" value="ECO:0007669"/>
    <property type="project" value="InterPro"/>
</dbReference>
<sequence>MQWNVVRAVFARNFISYFSNPIGYLFITAFVWGCAYFAFWHNDAFFASNLADLEQLNTFFPYLLLFFIPAITMSTWADERRSGTEELLLTLPASDLEIVLGKYSANLAIYTVSLIFSSSNVLVLAYLGDPDIGLMFSTFLGYWLIGAALLAVGMIGSLLTTGVTVAFIVGAGLCLLLVSSDELAVIFARNSLLREMIEKVGVIHQFDDFGKGLVPISGLLYFAAIIVVAIYVNMLLLSRRHWAGSEGALLQWTHGLVRSGALALAAVGLVLLVSRVGTYARADVTEERIHSLSQDTKKVLAEIPSNKPVFVEAFVSPASMIPTAYVETYRDLIDLLRQYDARGGSNLHVRIIETEPFSEEARDAERNFGIQPEAVVVEDDGRFAQENLFLGIACRSGLNERTIPFFFRGLPIEYELTRLIRTVTDEAKRKVGVLTTDAGLFGQFNFQSMQPPADWQIVQELRQQYDVVQVSPAEPIVAEIDCLIVPMASSLTQPEMMNLIAYVSAGKPALILDDPVPFINPDLAPREPKRPANSPMMGRQPPAQMKADLTQLTKLLNIEFDTGRIIWQDWNPHPQFKDLPPEYVFIGSGSGGGAFNEEIPITDGLQEVLMLYPGAIRPGPAKSPTFDPLLTTGLLTGTIRYSDAFTRSLLGRVPNPNPRRTPTRTEYVLAAYITGPLATTAKSQTPGNAKDQKSPEGGAEANVIWVGDLDMISDFFFDLRRARIEQQDDIQFDNVTFILNCVDFLAGDESFVELRKRRPKRRTLDRLVEMTQSVRQESRQEELKAEENSQKQLDEAQRRLDESVQKIRNRTDIDARSKAVLIENARRTEQRRLDVLKAEIEDQKAGRIRQIRADLQRQLRAEQRGIKLAAVLLPPIPALVLGLIVFLARLRGEREGVDPKRLVG</sequence>
<evidence type="ECO:0000259" key="8">
    <source>
        <dbReference type="Pfam" id="PF09822"/>
    </source>
</evidence>
<evidence type="ECO:0000256" key="1">
    <source>
        <dbReference type="ARBA" id="ARBA00004651"/>
    </source>
</evidence>
<dbReference type="Pfam" id="PF09822">
    <property type="entry name" value="ABC_transp_aux"/>
    <property type="match status" value="1"/>
</dbReference>
<dbReference type="GO" id="GO:0005886">
    <property type="term" value="C:plasma membrane"/>
    <property type="evidence" value="ECO:0007669"/>
    <property type="project" value="UniProtKB-SubCell"/>
</dbReference>
<evidence type="ECO:0000256" key="3">
    <source>
        <dbReference type="ARBA" id="ARBA00022692"/>
    </source>
</evidence>
<feature type="transmembrane region" description="Helical" evidence="7">
    <location>
        <begin position="139"/>
        <end position="159"/>
    </location>
</feature>
<feature type="transmembrane region" description="Helical" evidence="7">
    <location>
        <begin position="866"/>
        <end position="888"/>
    </location>
</feature>
<protein>
    <submittedName>
        <fullName evidence="10">ABC-type uncharacterized transport system</fullName>
    </submittedName>
</protein>
<dbReference type="Pfam" id="PF12679">
    <property type="entry name" value="ABC2_membrane_2"/>
    <property type="match status" value="1"/>
</dbReference>
<keyword evidence="3 7" id="KW-0812">Transmembrane</keyword>
<gene>
    <name evidence="10" type="ORF">Pan216_29570</name>
</gene>
<dbReference type="PANTHER" id="PTHR30294">
    <property type="entry name" value="MEMBRANE COMPONENT OF ABC TRANSPORTER YHHJ-RELATED"/>
    <property type="match status" value="1"/>
</dbReference>
<accession>A0A518B532</accession>
<dbReference type="InterPro" id="IPR055396">
    <property type="entry name" value="DUF7088"/>
</dbReference>
<dbReference type="Proteomes" id="UP000317093">
    <property type="component" value="Chromosome"/>
</dbReference>
<evidence type="ECO:0000256" key="6">
    <source>
        <dbReference type="SAM" id="MobiDB-lite"/>
    </source>
</evidence>
<evidence type="ECO:0000259" key="9">
    <source>
        <dbReference type="Pfam" id="PF23357"/>
    </source>
</evidence>
<evidence type="ECO:0000256" key="4">
    <source>
        <dbReference type="ARBA" id="ARBA00022989"/>
    </source>
</evidence>
<evidence type="ECO:0000313" key="11">
    <source>
        <dbReference type="Proteomes" id="UP000317093"/>
    </source>
</evidence>
<feature type="domain" description="ABC-type uncharacterised transport system" evidence="8">
    <location>
        <begin position="428"/>
        <end position="741"/>
    </location>
</feature>
<feature type="transmembrane region" description="Helical" evidence="7">
    <location>
        <begin position="252"/>
        <end position="273"/>
    </location>
</feature>
<feature type="transmembrane region" description="Helical" evidence="7">
    <location>
        <begin position="22"/>
        <end position="39"/>
    </location>
</feature>
<organism evidence="10 11">
    <name type="scientific">Kolteria novifilia</name>
    <dbReference type="NCBI Taxonomy" id="2527975"/>
    <lineage>
        <taxon>Bacteria</taxon>
        <taxon>Pseudomonadati</taxon>
        <taxon>Planctomycetota</taxon>
        <taxon>Planctomycetia</taxon>
        <taxon>Kolteriales</taxon>
        <taxon>Kolteriaceae</taxon>
        <taxon>Kolteria</taxon>
    </lineage>
</organism>
<evidence type="ECO:0000313" key="10">
    <source>
        <dbReference type="EMBL" id="QDU62091.1"/>
    </source>
</evidence>
<feature type="domain" description="DUF7088" evidence="9">
    <location>
        <begin position="286"/>
        <end position="393"/>
    </location>
</feature>
<dbReference type="EMBL" id="CP036279">
    <property type="protein sequence ID" value="QDU62091.1"/>
    <property type="molecule type" value="Genomic_DNA"/>
</dbReference>